<evidence type="ECO:0000313" key="2">
    <source>
        <dbReference type="EMBL" id="CAI4004324.1"/>
    </source>
</evidence>
<proteinExistence type="predicted"/>
<accession>A0A9P1D5S9</accession>
<evidence type="ECO:0008006" key="5">
    <source>
        <dbReference type="Google" id="ProtNLM"/>
    </source>
</evidence>
<reference evidence="3" key="2">
    <citation type="submission" date="2024-04" db="EMBL/GenBank/DDBJ databases">
        <authorList>
            <person name="Chen Y."/>
            <person name="Shah S."/>
            <person name="Dougan E. K."/>
            <person name="Thang M."/>
            <person name="Chan C."/>
        </authorList>
    </citation>
    <scope>NUCLEOTIDE SEQUENCE [LARGE SCALE GENOMIC DNA]</scope>
</reference>
<sequence>MACRGPACVLTEEQVQLEKMISSDFPADSFAPPRSTGSSLQRSRRLAAPGGAVAGLAGAVGLPRLRPRKALVSVAEPNTSQEVIDLSEKLQSLRQAAEEALERDPPQHTWLPEGCEDAPPDILAKLVQMTAGAGMFPGDDKVDQLWIEMDAAARAPDKGEETTPHWSHARLREEGDSGGGLAESAFASEFLRRSEAVQEALTRGLWTELPESVDPDLLEVYVTHLTNDDYVVGAEILAASLAATGTTRPLVALVTDGLSVAAREALRRSGWLLMEVGLVGHEGVDTPQARGFFSKIWLWALPFHKVIYIDTDILVLRNLDHVFQDYGHFELAAAADSQPHMDGEMISQTGFLVLQPCPERFSELWVLCSGSDRPMKLDDWKHFEQGFFTIYFDSGEELADHGGGCGLGWHELKPEYNFTVRYCKRPLFDGLSPKNAAVVHFACAKPWDWAQKNFSPAPYVKMYLEFAKAAGIVWKTVECSADRARDRVNQDKMREIQARGGLG</sequence>
<organism evidence="2">
    <name type="scientific">Cladocopium goreaui</name>
    <dbReference type="NCBI Taxonomy" id="2562237"/>
    <lineage>
        <taxon>Eukaryota</taxon>
        <taxon>Sar</taxon>
        <taxon>Alveolata</taxon>
        <taxon>Dinophyceae</taxon>
        <taxon>Suessiales</taxon>
        <taxon>Symbiodiniaceae</taxon>
        <taxon>Cladocopium</taxon>
    </lineage>
</organism>
<name>A0A9P1D5S9_9DINO</name>
<dbReference type="AlphaFoldDB" id="A0A9P1D5S9"/>
<protein>
    <recommendedName>
        <fullName evidence="5">Hexosyltransferase</fullName>
    </recommendedName>
</protein>
<dbReference type="SUPFAM" id="SSF53448">
    <property type="entry name" value="Nucleotide-diphospho-sugar transferases"/>
    <property type="match status" value="1"/>
</dbReference>
<evidence type="ECO:0000313" key="4">
    <source>
        <dbReference type="Proteomes" id="UP001152797"/>
    </source>
</evidence>
<dbReference type="InterPro" id="IPR050587">
    <property type="entry name" value="GNT1/Glycosyltrans_8"/>
</dbReference>
<dbReference type="EMBL" id="CAMXCT020003413">
    <property type="protein sequence ID" value="CAL1157699.1"/>
    <property type="molecule type" value="Genomic_DNA"/>
</dbReference>
<comment type="caution">
    <text evidence="2">The sequence shown here is derived from an EMBL/GenBank/DDBJ whole genome shotgun (WGS) entry which is preliminary data.</text>
</comment>
<dbReference type="InterPro" id="IPR029044">
    <property type="entry name" value="Nucleotide-diphossugar_trans"/>
</dbReference>
<dbReference type="PANTHER" id="PTHR11183">
    <property type="entry name" value="GLYCOGENIN SUBFAMILY MEMBER"/>
    <property type="match status" value="1"/>
</dbReference>
<feature type="region of interest" description="Disordered" evidence="1">
    <location>
        <begin position="25"/>
        <end position="46"/>
    </location>
</feature>
<dbReference type="InterPro" id="IPR002495">
    <property type="entry name" value="Glyco_trans_8"/>
</dbReference>
<gene>
    <name evidence="2" type="ORF">C1SCF055_LOCUS30116</name>
</gene>
<reference evidence="2" key="1">
    <citation type="submission" date="2022-10" db="EMBL/GenBank/DDBJ databases">
        <authorList>
            <person name="Chen Y."/>
            <person name="Dougan E. K."/>
            <person name="Chan C."/>
            <person name="Rhodes N."/>
            <person name="Thang M."/>
        </authorList>
    </citation>
    <scope>NUCLEOTIDE SEQUENCE</scope>
</reference>
<evidence type="ECO:0000256" key="1">
    <source>
        <dbReference type="SAM" id="MobiDB-lite"/>
    </source>
</evidence>
<dbReference type="Gene3D" id="3.90.550.10">
    <property type="entry name" value="Spore Coat Polysaccharide Biosynthesis Protein SpsA, Chain A"/>
    <property type="match status" value="1"/>
</dbReference>
<evidence type="ECO:0000313" key="3">
    <source>
        <dbReference type="EMBL" id="CAL1157699.1"/>
    </source>
</evidence>
<dbReference type="Pfam" id="PF01501">
    <property type="entry name" value="Glyco_transf_8"/>
    <property type="match status" value="1"/>
</dbReference>
<dbReference type="EMBL" id="CAMXCT010003413">
    <property type="protein sequence ID" value="CAI4004324.1"/>
    <property type="molecule type" value="Genomic_DNA"/>
</dbReference>
<dbReference type="EMBL" id="CAMXCT030003413">
    <property type="protein sequence ID" value="CAL4791636.1"/>
    <property type="molecule type" value="Genomic_DNA"/>
</dbReference>
<dbReference type="GO" id="GO:0016757">
    <property type="term" value="F:glycosyltransferase activity"/>
    <property type="evidence" value="ECO:0007669"/>
    <property type="project" value="InterPro"/>
</dbReference>
<dbReference type="Proteomes" id="UP001152797">
    <property type="component" value="Unassembled WGS sequence"/>
</dbReference>
<keyword evidence="4" id="KW-1185">Reference proteome</keyword>
<dbReference type="OrthoDB" id="439555at2759"/>